<dbReference type="EMBL" id="JAAIUW010000005">
    <property type="protein sequence ID" value="KAF7831840.1"/>
    <property type="molecule type" value="Genomic_DNA"/>
</dbReference>
<proteinExistence type="predicted"/>
<comment type="caution">
    <text evidence="2">The sequence shown here is derived from an EMBL/GenBank/DDBJ whole genome shotgun (WGS) entry which is preliminary data.</text>
</comment>
<protein>
    <submittedName>
        <fullName evidence="2">Uncharacterized protein</fullName>
    </submittedName>
</protein>
<evidence type="ECO:0000256" key="1">
    <source>
        <dbReference type="SAM" id="MobiDB-lite"/>
    </source>
</evidence>
<evidence type="ECO:0000313" key="3">
    <source>
        <dbReference type="Proteomes" id="UP000634136"/>
    </source>
</evidence>
<keyword evidence="3" id="KW-1185">Reference proteome</keyword>
<organism evidence="2 3">
    <name type="scientific">Senna tora</name>
    <dbReference type="NCBI Taxonomy" id="362788"/>
    <lineage>
        <taxon>Eukaryota</taxon>
        <taxon>Viridiplantae</taxon>
        <taxon>Streptophyta</taxon>
        <taxon>Embryophyta</taxon>
        <taxon>Tracheophyta</taxon>
        <taxon>Spermatophyta</taxon>
        <taxon>Magnoliopsida</taxon>
        <taxon>eudicotyledons</taxon>
        <taxon>Gunneridae</taxon>
        <taxon>Pentapetalae</taxon>
        <taxon>rosids</taxon>
        <taxon>fabids</taxon>
        <taxon>Fabales</taxon>
        <taxon>Fabaceae</taxon>
        <taxon>Caesalpinioideae</taxon>
        <taxon>Cassia clade</taxon>
        <taxon>Senna</taxon>
    </lineage>
</organism>
<accession>A0A835C5A8</accession>
<sequence>MVKTHHSDEKAPATKPSQRGKKVPTYKDLGHPPSPHKEAFKKSPSIRLRAPTKVPTYKALGHP</sequence>
<name>A0A835C5A8_9FABA</name>
<gene>
    <name evidence="2" type="ORF">G2W53_014173</name>
</gene>
<dbReference type="AlphaFoldDB" id="A0A835C5A8"/>
<dbReference type="Proteomes" id="UP000634136">
    <property type="component" value="Unassembled WGS sequence"/>
</dbReference>
<reference evidence="2" key="1">
    <citation type="submission" date="2020-09" db="EMBL/GenBank/DDBJ databases">
        <title>Genome-Enabled Discovery of Anthraquinone Biosynthesis in Senna tora.</title>
        <authorList>
            <person name="Kang S.-H."/>
            <person name="Pandey R.P."/>
            <person name="Lee C.-M."/>
            <person name="Sim J.-S."/>
            <person name="Jeong J.-T."/>
            <person name="Choi B.-S."/>
            <person name="Jung M."/>
            <person name="Ginzburg D."/>
            <person name="Zhao K."/>
            <person name="Won S.Y."/>
            <person name="Oh T.-J."/>
            <person name="Yu Y."/>
            <person name="Kim N.-H."/>
            <person name="Lee O.R."/>
            <person name="Lee T.-H."/>
            <person name="Bashyal P."/>
            <person name="Kim T.-S."/>
            <person name="Lee W.-H."/>
            <person name="Kawkins C."/>
            <person name="Kim C.-K."/>
            <person name="Kim J.S."/>
            <person name="Ahn B.O."/>
            <person name="Rhee S.Y."/>
            <person name="Sohng J.K."/>
        </authorList>
    </citation>
    <scope>NUCLEOTIDE SEQUENCE</scope>
    <source>
        <tissue evidence="2">Leaf</tissue>
    </source>
</reference>
<feature type="region of interest" description="Disordered" evidence="1">
    <location>
        <begin position="1"/>
        <end position="63"/>
    </location>
</feature>
<feature type="compositionally biased region" description="Basic and acidic residues" evidence="1">
    <location>
        <begin position="1"/>
        <end position="12"/>
    </location>
</feature>
<evidence type="ECO:0000313" key="2">
    <source>
        <dbReference type="EMBL" id="KAF7831840.1"/>
    </source>
</evidence>